<keyword evidence="2" id="KW-1185">Reference proteome</keyword>
<name>A0A6P5H2F4_ANACO</name>
<organism evidence="2 3">
    <name type="scientific">Ananas comosus</name>
    <name type="common">Pineapple</name>
    <name type="synonym">Ananas ananas</name>
    <dbReference type="NCBI Taxonomy" id="4615"/>
    <lineage>
        <taxon>Eukaryota</taxon>
        <taxon>Viridiplantae</taxon>
        <taxon>Streptophyta</taxon>
        <taxon>Embryophyta</taxon>
        <taxon>Tracheophyta</taxon>
        <taxon>Spermatophyta</taxon>
        <taxon>Magnoliopsida</taxon>
        <taxon>Liliopsida</taxon>
        <taxon>Poales</taxon>
        <taxon>Bromeliaceae</taxon>
        <taxon>Bromelioideae</taxon>
        <taxon>Ananas</taxon>
    </lineage>
</organism>
<evidence type="ECO:0000313" key="2">
    <source>
        <dbReference type="Proteomes" id="UP000515123"/>
    </source>
</evidence>
<dbReference type="AlphaFoldDB" id="A0A6P5H2F4"/>
<reference evidence="2" key="1">
    <citation type="journal article" date="2015" name="Nat. Genet.">
        <title>The pineapple genome and the evolution of CAM photosynthesis.</title>
        <authorList>
            <person name="Ming R."/>
            <person name="VanBuren R."/>
            <person name="Wai C.M."/>
            <person name="Tang H."/>
            <person name="Schatz M.C."/>
            <person name="Bowers J.E."/>
            <person name="Lyons E."/>
            <person name="Wang M.L."/>
            <person name="Chen J."/>
            <person name="Biggers E."/>
            <person name="Zhang J."/>
            <person name="Huang L."/>
            <person name="Zhang L."/>
            <person name="Miao W."/>
            <person name="Zhang J."/>
            <person name="Ye Z."/>
            <person name="Miao C."/>
            <person name="Lin Z."/>
            <person name="Wang H."/>
            <person name="Zhou H."/>
            <person name="Yim W.C."/>
            <person name="Priest H.D."/>
            <person name="Zheng C."/>
            <person name="Woodhouse M."/>
            <person name="Edger P.P."/>
            <person name="Guyot R."/>
            <person name="Guo H.B."/>
            <person name="Guo H."/>
            <person name="Zheng G."/>
            <person name="Singh R."/>
            <person name="Sharma A."/>
            <person name="Min X."/>
            <person name="Zheng Y."/>
            <person name="Lee H."/>
            <person name="Gurtowski J."/>
            <person name="Sedlazeck F.J."/>
            <person name="Harkess A."/>
            <person name="McKain M.R."/>
            <person name="Liao Z."/>
            <person name="Fang J."/>
            <person name="Liu J."/>
            <person name="Zhang X."/>
            <person name="Zhang Q."/>
            <person name="Hu W."/>
            <person name="Qin Y."/>
            <person name="Wang K."/>
            <person name="Chen L.Y."/>
            <person name="Shirley N."/>
            <person name="Lin Y.R."/>
            <person name="Liu L.Y."/>
            <person name="Hernandez A.G."/>
            <person name="Wright C.L."/>
            <person name="Bulone V."/>
            <person name="Tuskan G.A."/>
            <person name="Heath K."/>
            <person name="Zee F."/>
            <person name="Moore P.H."/>
            <person name="Sunkar R."/>
            <person name="Leebens-Mack J.H."/>
            <person name="Mockler T."/>
            <person name="Bennetzen J.L."/>
            <person name="Freeling M."/>
            <person name="Sankoff D."/>
            <person name="Paterson A.H."/>
            <person name="Zhu X."/>
            <person name="Yang X."/>
            <person name="Smith J.A."/>
            <person name="Cushman J.C."/>
            <person name="Paull R.E."/>
            <person name="Yu Q."/>
        </authorList>
    </citation>
    <scope>NUCLEOTIDE SEQUENCE [LARGE SCALE GENOMIC DNA]</scope>
    <source>
        <strain evidence="2">cv. F153</strain>
    </source>
</reference>
<sequence length="117" mass="13601">MQRLLRQILRILLPHERLKTISLLDITLKSITNRLHQLVRIIRTRLKIRTMELVGEEISNENLVGEEIDSDNLAGEEFYGKGLNGEENDNEKIDGKKNRTEGFIGKEICREELVVYI</sequence>
<accession>A0A6P5H2F4</accession>
<dbReference type="Proteomes" id="UP000515123">
    <property type="component" value="Linkage group 2"/>
</dbReference>
<evidence type="ECO:0000256" key="1">
    <source>
        <dbReference type="SAM" id="MobiDB-lite"/>
    </source>
</evidence>
<feature type="region of interest" description="Disordered" evidence="1">
    <location>
        <begin position="77"/>
        <end position="97"/>
    </location>
</feature>
<gene>
    <name evidence="3" type="primary">LOC109726840</name>
</gene>
<dbReference type="RefSeq" id="XP_020112235.1">
    <property type="nucleotide sequence ID" value="XM_020256646.1"/>
</dbReference>
<reference evidence="3" key="2">
    <citation type="submission" date="2025-08" db="UniProtKB">
        <authorList>
            <consortium name="RefSeq"/>
        </authorList>
    </citation>
    <scope>IDENTIFICATION</scope>
    <source>
        <tissue evidence="3">Leaf</tissue>
    </source>
</reference>
<protein>
    <submittedName>
        <fullName evidence="3">Uncharacterized protein LOC109726840</fullName>
    </submittedName>
</protein>
<evidence type="ECO:0000313" key="3">
    <source>
        <dbReference type="RefSeq" id="XP_020112235.1"/>
    </source>
</evidence>
<dbReference type="GeneID" id="109726840"/>
<proteinExistence type="predicted"/>